<dbReference type="STRING" id="1073574.GOARA_063_01850"/>
<evidence type="ECO:0000313" key="2">
    <source>
        <dbReference type="Proteomes" id="UP000035088"/>
    </source>
</evidence>
<dbReference type="Proteomes" id="UP000035088">
    <property type="component" value="Unassembled WGS sequence"/>
</dbReference>
<dbReference type="Pfam" id="PF06824">
    <property type="entry name" value="Glyco_hydro_125"/>
    <property type="match status" value="1"/>
</dbReference>
<evidence type="ECO:0000313" key="1">
    <source>
        <dbReference type="EMBL" id="GAB10986.1"/>
    </source>
</evidence>
<reference evidence="1 2" key="1">
    <citation type="submission" date="2011-11" db="EMBL/GenBank/DDBJ databases">
        <title>Whole genome shotgun sequence of Gordonia araii NBRC 100433.</title>
        <authorList>
            <person name="Yoshida Y."/>
            <person name="Hosoyama A."/>
            <person name="Tsuchikane K."/>
            <person name="Katsumata H."/>
            <person name="Yamazaki S."/>
            <person name="Fujita N."/>
        </authorList>
    </citation>
    <scope>NUCLEOTIDE SEQUENCE [LARGE SCALE GENOMIC DNA]</scope>
    <source>
        <strain evidence="1 2">NBRC 100433</strain>
    </source>
</reference>
<dbReference type="PANTHER" id="PTHR31047">
    <property type="entry name" value="MEIOTICALLY UP-REGULATED GENE 157 PROTEIN"/>
    <property type="match status" value="1"/>
</dbReference>
<comment type="caution">
    <text evidence="1">The sequence shown here is derived from an EMBL/GenBank/DDBJ whole genome shotgun (WGS) entry which is preliminary data.</text>
</comment>
<gene>
    <name evidence="1" type="ORF">GOARA_063_01850</name>
</gene>
<dbReference type="SUPFAM" id="SSF48208">
    <property type="entry name" value="Six-hairpin glycosidases"/>
    <property type="match status" value="1"/>
</dbReference>
<dbReference type="OrthoDB" id="181472at2"/>
<dbReference type="GO" id="GO:0005975">
    <property type="term" value="P:carbohydrate metabolic process"/>
    <property type="evidence" value="ECO:0007669"/>
    <property type="project" value="InterPro"/>
</dbReference>
<dbReference type="Gene3D" id="1.50.10.10">
    <property type="match status" value="1"/>
</dbReference>
<accession>G7H561</accession>
<protein>
    <recommendedName>
        <fullName evidence="3">Glycoside hydrolase family 125 protein</fullName>
    </recommendedName>
</protein>
<keyword evidence="2" id="KW-1185">Reference proteome</keyword>
<dbReference type="SMART" id="SM01149">
    <property type="entry name" value="DUF1237"/>
    <property type="match status" value="1"/>
</dbReference>
<dbReference type="EMBL" id="BAEE01000063">
    <property type="protein sequence ID" value="GAB10986.1"/>
    <property type="molecule type" value="Genomic_DNA"/>
</dbReference>
<dbReference type="InterPro" id="IPR008313">
    <property type="entry name" value="GH125"/>
</dbReference>
<proteinExistence type="predicted"/>
<organism evidence="1 2">
    <name type="scientific">Gordonia araii NBRC 100433</name>
    <dbReference type="NCBI Taxonomy" id="1073574"/>
    <lineage>
        <taxon>Bacteria</taxon>
        <taxon>Bacillati</taxon>
        <taxon>Actinomycetota</taxon>
        <taxon>Actinomycetes</taxon>
        <taxon>Mycobacteriales</taxon>
        <taxon>Gordoniaceae</taxon>
        <taxon>Gordonia</taxon>
    </lineage>
</organism>
<dbReference type="InterPro" id="IPR012341">
    <property type="entry name" value="6hp_glycosidase-like_sf"/>
</dbReference>
<sequence length="459" mass="49718">MIVDDRVVGTRPDPDRLLPPSVLRMWTERVAGAAGEQCATLFAAAMRRTLARTLYRLDDGTVFVITGDIPAMWLRDASTQMRPYVRLLAADDSGHLDLLAEMIGGVVRRQFAFVAHDPYANAFNAAPNGNCHEPRDLGDDPWLWERKYEIDSLCFGFQLADDLVAATGRTDHLDEAFRRAARAAVETLTTELDHENASPYRFIRPDTGAQDALARDGRGTPVAVTGMTWSGFRPSDDACEFGYLVPANLMAAHTLERMAVLLRLAEGAGGRASDVASTEDALADKATALASRLRVGVAEHGVVEHPRHGEIWAYEVDGLGGVLLADDANMPSLLSLPLVAGVSAVDPRYRRTRGFVLSPDNPYFYAGTTAAGPGSPHTPVDHVWPIALAVAGLTTPDRAESLAALRTIAATTAGTGHVHESFHVDDDSRYTRDWFSWADSMFCELAMHVADAHTVGSCP</sequence>
<evidence type="ECO:0008006" key="3">
    <source>
        <dbReference type="Google" id="ProtNLM"/>
    </source>
</evidence>
<dbReference type="AlphaFoldDB" id="G7H561"/>
<dbReference type="PIRSF" id="PIRSF028846">
    <property type="entry name" value="UCP028846"/>
    <property type="match status" value="1"/>
</dbReference>
<dbReference type="PANTHER" id="PTHR31047:SF0">
    <property type="entry name" value="MEIOTICALLY UP-REGULATED GENE 157 PROTEIN"/>
    <property type="match status" value="1"/>
</dbReference>
<dbReference type="RefSeq" id="WP_007323061.1">
    <property type="nucleotide sequence ID" value="NZ_BAEE01000063.1"/>
</dbReference>
<dbReference type="InterPro" id="IPR008928">
    <property type="entry name" value="6-hairpin_glycosidase_sf"/>
</dbReference>
<name>G7H561_9ACTN</name>